<dbReference type="eggNOG" id="ENOG5032X46">
    <property type="taxonomic scope" value="Bacteria"/>
</dbReference>
<dbReference type="AlphaFoldDB" id="I0IM32"/>
<protein>
    <submittedName>
        <fullName evidence="1">Uncharacterized protein</fullName>
    </submittedName>
</protein>
<reference evidence="2" key="2">
    <citation type="submission" date="2012-03" db="EMBL/GenBank/DDBJ databases">
        <title>The complete genome sequence of the pioneer microbe on fresh volcanic deposit, Leptospirillum ferrooxidans strain C2-3.</title>
        <authorList>
            <person name="Fujimura R."/>
            <person name="Sato Y."/>
            <person name="Nishizawa T."/>
            <person name="Nanba K."/>
            <person name="Oshima K."/>
            <person name="Hattori M."/>
            <person name="Kamijo T."/>
            <person name="Ohta H."/>
        </authorList>
    </citation>
    <scope>NUCLEOTIDE SEQUENCE [LARGE SCALE GENOMIC DNA]</scope>
    <source>
        <strain evidence="2">C2-3</strain>
    </source>
</reference>
<dbReference type="PATRIC" id="fig|1162668.3.peg.720"/>
<organism evidence="1 2">
    <name type="scientific">Leptospirillum ferrooxidans (strain C2-3)</name>
    <dbReference type="NCBI Taxonomy" id="1162668"/>
    <lineage>
        <taxon>Bacteria</taxon>
        <taxon>Pseudomonadati</taxon>
        <taxon>Nitrospirota</taxon>
        <taxon>Nitrospiria</taxon>
        <taxon>Nitrospirales</taxon>
        <taxon>Nitrospiraceae</taxon>
        <taxon>Leptospirillum</taxon>
    </lineage>
</organism>
<gene>
    <name evidence="1" type="ordered locus">LFE_0615</name>
</gene>
<dbReference type="KEGG" id="lfc:LFE_0615"/>
<name>I0IM32_LEPFC</name>
<keyword evidence="2" id="KW-1185">Reference proteome</keyword>
<evidence type="ECO:0000313" key="1">
    <source>
        <dbReference type="EMBL" id="BAM06331.1"/>
    </source>
</evidence>
<dbReference type="EMBL" id="AP012342">
    <property type="protein sequence ID" value="BAM06331.1"/>
    <property type="molecule type" value="Genomic_DNA"/>
</dbReference>
<dbReference type="Proteomes" id="UP000007382">
    <property type="component" value="Chromosome"/>
</dbReference>
<accession>I0IM32</accession>
<sequence>MSEIFKAFRDRLPNQQNDSDETSKKVSQFSDSITVSYNLDEDSAVYHLLFDTYMLQIELLRWGIIVRGAIATGKLYHDDKLVFGPALIKAVELEKDAKYPRVILDKKIIDIGKENHAKWHSSEYEEKAIRSLIEQDFDGEFYIDYFGVSPYNFDDGWEDISIYLCTLKKFIENSIQGGLHADVICKFMWMKDKFNDIIYDLERSNYKGLCGWGIPDDVEIDFTPLKPIKLRF</sequence>
<dbReference type="STRING" id="1162668.LFE_0615"/>
<proteinExistence type="predicted"/>
<reference evidence="1 2" key="1">
    <citation type="journal article" date="2012" name="J. Bacteriol.">
        <title>Complete Genome Sequence of Leptospirillum ferrooxidans Strain C2-3, Isolated from a Fresh Volcanic Ash Deposit on the Island of Miyake, Japan.</title>
        <authorList>
            <person name="Fujimura R."/>
            <person name="Sato Y."/>
            <person name="Nishizawa T."/>
            <person name="Oshima K."/>
            <person name="Kim S.-W."/>
            <person name="Hattori M."/>
            <person name="Kamijo T."/>
            <person name="Ohta H."/>
        </authorList>
    </citation>
    <scope>NUCLEOTIDE SEQUENCE [LARGE SCALE GENOMIC DNA]</scope>
    <source>
        <strain evidence="1 2">C2-3</strain>
    </source>
</reference>
<dbReference type="HOGENOM" id="CLU_075305_2_0_0"/>
<evidence type="ECO:0000313" key="2">
    <source>
        <dbReference type="Proteomes" id="UP000007382"/>
    </source>
</evidence>